<reference evidence="2 3" key="1">
    <citation type="submission" date="2018-06" db="EMBL/GenBank/DDBJ databases">
        <title>Genomic Encyclopedia of Archaeal and Bacterial Type Strains, Phase II (KMG-II): from individual species to whole genera.</title>
        <authorList>
            <person name="Goeker M."/>
        </authorList>
    </citation>
    <scope>NUCLEOTIDE SEQUENCE [LARGE SCALE GENOMIC DNA]</scope>
    <source>
        <strain evidence="2 3">DSM 12408</strain>
    </source>
</reference>
<dbReference type="InterPro" id="IPR000182">
    <property type="entry name" value="GNAT_dom"/>
</dbReference>
<sequence length="146" mass="17177">MKADLKIEITHFEENDREQLKLMYLEVRQTNFTWLSKESFNLSSFDKDTDGEFILVAKVKNEIVGFVSVWLNDNFLHNLYISNDFQRKGIGRILLNSAIELVNSDLTLKCLKKNVLGVRFYLKQEWEPVSEGVSNEGEYIVFKYRK</sequence>
<name>A0A327SF25_9FLAO</name>
<evidence type="ECO:0000313" key="3">
    <source>
        <dbReference type="Proteomes" id="UP000248987"/>
    </source>
</evidence>
<dbReference type="Pfam" id="PF00583">
    <property type="entry name" value="Acetyltransf_1"/>
    <property type="match status" value="1"/>
</dbReference>
<dbReference type="GO" id="GO:0016747">
    <property type="term" value="F:acyltransferase activity, transferring groups other than amino-acyl groups"/>
    <property type="evidence" value="ECO:0007669"/>
    <property type="project" value="InterPro"/>
</dbReference>
<dbReference type="SUPFAM" id="SSF55729">
    <property type="entry name" value="Acyl-CoA N-acyltransferases (Nat)"/>
    <property type="match status" value="1"/>
</dbReference>
<keyword evidence="2" id="KW-0689">Ribosomal protein</keyword>
<proteinExistence type="predicted"/>
<dbReference type="RefSeq" id="WP_083993881.1">
    <property type="nucleotide sequence ID" value="NZ_LZRN01000010.1"/>
</dbReference>
<organism evidence="2 3">
    <name type="scientific">Gelidibacter algens</name>
    <dbReference type="NCBI Taxonomy" id="49280"/>
    <lineage>
        <taxon>Bacteria</taxon>
        <taxon>Pseudomonadati</taxon>
        <taxon>Bacteroidota</taxon>
        <taxon>Flavobacteriia</taxon>
        <taxon>Flavobacteriales</taxon>
        <taxon>Flavobacteriaceae</taxon>
        <taxon>Gelidibacter</taxon>
    </lineage>
</organism>
<dbReference type="Gene3D" id="3.40.630.30">
    <property type="match status" value="1"/>
</dbReference>
<dbReference type="GO" id="GO:0005840">
    <property type="term" value="C:ribosome"/>
    <property type="evidence" value="ECO:0007669"/>
    <property type="project" value="UniProtKB-KW"/>
</dbReference>
<dbReference type="OrthoDB" id="9788755at2"/>
<dbReference type="PROSITE" id="PS51186">
    <property type="entry name" value="GNAT"/>
    <property type="match status" value="1"/>
</dbReference>
<dbReference type="Proteomes" id="UP000248987">
    <property type="component" value="Unassembled WGS sequence"/>
</dbReference>
<keyword evidence="3" id="KW-1185">Reference proteome</keyword>
<accession>A0A327SF25</accession>
<dbReference type="AlphaFoldDB" id="A0A327SF25"/>
<protein>
    <submittedName>
        <fullName evidence="2">Ribosomal protein S18 acetylase RimI-like enzyme</fullName>
    </submittedName>
</protein>
<keyword evidence="2" id="KW-0687">Ribonucleoprotein</keyword>
<evidence type="ECO:0000259" key="1">
    <source>
        <dbReference type="PROSITE" id="PS51186"/>
    </source>
</evidence>
<comment type="caution">
    <text evidence="2">The sequence shown here is derived from an EMBL/GenBank/DDBJ whole genome shotgun (WGS) entry which is preliminary data.</text>
</comment>
<evidence type="ECO:0000313" key="2">
    <source>
        <dbReference type="EMBL" id="RAJ27660.1"/>
    </source>
</evidence>
<dbReference type="EMBL" id="QLLQ01000001">
    <property type="protein sequence ID" value="RAJ27660.1"/>
    <property type="molecule type" value="Genomic_DNA"/>
</dbReference>
<dbReference type="InterPro" id="IPR016181">
    <property type="entry name" value="Acyl_CoA_acyltransferase"/>
</dbReference>
<gene>
    <name evidence="2" type="ORF">LX77_00234</name>
</gene>
<feature type="domain" description="N-acetyltransferase" evidence="1">
    <location>
        <begin position="7"/>
        <end position="146"/>
    </location>
</feature>
<dbReference type="CDD" id="cd04301">
    <property type="entry name" value="NAT_SF"/>
    <property type="match status" value="1"/>
</dbReference>